<gene>
    <name evidence="2" type="ORF">LEN_1081</name>
</gene>
<protein>
    <recommendedName>
        <fullName evidence="1">BioF2-like acetyltransferase domain-containing protein</fullName>
    </recommendedName>
</protein>
<dbReference type="Pfam" id="PF13480">
    <property type="entry name" value="Acetyltransf_6"/>
    <property type="match status" value="1"/>
</dbReference>
<reference evidence="2 3" key="1">
    <citation type="journal article" date="2017" name="DNA Res.">
        <title>Complete genome sequence and expression profile of the commercial lytic enzyme producer Lysobacter enzymogenes M497-1.</title>
        <authorList>
            <person name="Takami H."/>
            <person name="Toyoda A."/>
            <person name="Uchiyama I."/>
            <person name="Itoh T."/>
            <person name="Takaki Y."/>
            <person name="Arai W."/>
            <person name="Nishi S."/>
            <person name="Kawai M."/>
            <person name="Shinya K."/>
            <person name="Ikeda H."/>
        </authorList>
    </citation>
    <scope>NUCLEOTIDE SEQUENCE [LARGE SCALE GENOMIC DNA]</scope>
    <source>
        <strain evidence="2 3">M497-1</strain>
    </source>
</reference>
<name>A0AAU9AF41_LYSEN</name>
<evidence type="ECO:0000259" key="1">
    <source>
        <dbReference type="Pfam" id="PF13480"/>
    </source>
</evidence>
<sequence length="284" mass="31005">MIDLQAKAWTDALKAGLGAESLPLPGAQRGWMVCFRAGPFRVAYPDFPIGSQELDDAVVSEWSGVARGLKADLMRIQAPHELADARVFARHRLGSVVIADLGRWRESQWEKARRAANRQARSALQIRAGRREDGAQLHQLYLSTLRRHGGAARYSREYFEAIAPQAATVAVLDGSVCGFVCAGIRGDRACYMHGAHLPEARAHYPSDQLFLSMLRAARDAGARHFDFLPSPAWQDGLIAYKRAWGGTQVAAVVSDLALNPLRARGFALALKLANGLSALGLRKP</sequence>
<dbReference type="Proteomes" id="UP000218824">
    <property type="component" value="Chromosome"/>
</dbReference>
<dbReference type="Gene3D" id="3.40.630.30">
    <property type="match status" value="1"/>
</dbReference>
<dbReference type="AlphaFoldDB" id="A0AAU9AF41"/>
<dbReference type="KEGG" id="lem:LEN_1081"/>
<evidence type="ECO:0000313" key="2">
    <source>
        <dbReference type="EMBL" id="BAV96568.1"/>
    </source>
</evidence>
<accession>A0AAU9AF41</accession>
<feature type="domain" description="BioF2-like acetyltransferase" evidence="1">
    <location>
        <begin position="112"/>
        <end position="241"/>
    </location>
</feature>
<dbReference type="SUPFAM" id="SSF55729">
    <property type="entry name" value="Acyl-CoA N-acyltransferases (Nat)"/>
    <property type="match status" value="1"/>
</dbReference>
<evidence type="ECO:0000313" key="3">
    <source>
        <dbReference type="Proteomes" id="UP000218824"/>
    </source>
</evidence>
<dbReference type="EMBL" id="AP014940">
    <property type="protein sequence ID" value="BAV96568.1"/>
    <property type="molecule type" value="Genomic_DNA"/>
</dbReference>
<organism evidence="2 3">
    <name type="scientific">Lysobacter enzymogenes</name>
    <dbReference type="NCBI Taxonomy" id="69"/>
    <lineage>
        <taxon>Bacteria</taxon>
        <taxon>Pseudomonadati</taxon>
        <taxon>Pseudomonadota</taxon>
        <taxon>Gammaproteobacteria</taxon>
        <taxon>Lysobacterales</taxon>
        <taxon>Lysobacteraceae</taxon>
        <taxon>Lysobacter</taxon>
    </lineage>
</organism>
<dbReference type="GeneID" id="83062967"/>
<proteinExistence type="predicted"/>
<dbReference type="RefSeq" id="WP_172437146.1">
    <property type="nucleotide sequence ID" value="NZ_AP014940.1"/>
</dbReference>
<dbReference type="InterPro" id="IPR038740">
    <property type="entry name" value="BioF2-like_GNAT_dom"/>
</dbReference>
<dbReference type="InterPro" id="IPR016181">
    <property type="entry name" value="Acyl_CoA_acyltransferase"/>
</dbReference>